<feature type="region of interest" description="Disordered" evidence="1">
    <location>
        <begin position="172"/>
        <end position="251"/>
    </location>
</feature>
<proteinExistence type="predicted"/>
<feature type="compositionally biased region" description="Low complexity" evidence="1">
    <location>
        <begin position="172"/>
        <end position="190"/>
    </location>
</feature>
<feature type="compositionally biased region" description="Basic and acidic residues" evidence="1">
    <location>
        <begin position="231"/>
        <end position="243"/>
    </location>
</feature>
<dbReference type="EnsemblPlants" id="OGLUM08G11090.1">
    <property type="protein sequence ID" value="OGLUM08G11090.1"/>
    <property type="gene ID" value="OGLUM08G11090"/>
</dbReference>
<reference evidence="2" key="1">
    <citation type="submission" date="2015-04" db="UniProtKB">
        <authorList>
            <consortium name="EnsemblPlants"/>
        </authorList>
    </citation>
    <scope>IDENTIFICATION</scope>
</reference>
<dbReference type="AlphaFoldDB" id="A0A0E0ATV2"/>
<protein>
    <submittedName>
        <fullName evidence="2">Uncharacterized protein</fullName>
    </submittedName>
</protein>
<dbReference type="Gramene" id="OGLUM08G11090.1">
    <property type="protein sequence ID" value="OGLUM08G11090.1"/>
    <property type="gene ID" value="OGLUM08G11090"/>
</dbReference>
<evidence type="ECO:0000313" key="3">
    <source>
        <dbReference type="Proteomes" id="UP000026961"/>
    </source>
</evidence>
<sequence length="251" mass="27762">MLATSSVLAFTACPHFINTHQHKNRFHQHKNTRKCRHRKGRVPPSQGHRVATASPPIPSPHAGSGTLGRHRLPSRWIRQRGGHRPCPPIPHPPGGRAPPPTTVEPSRGLMARETRRGAERRRRPLPLTEGESCRRRGVDRWPTLPGPSRTAAHRVKDAAGQVEGAAAEALAAKGRAPPARGRAPWRATPPWVGGGWEGRDGGRRRLRREEEKEGKGRCAMERTKRKRKGSGKNEEIMRAEKSRRPALAPSG</sequence>
<keyword evidence="3" id="KW-1185">Reference proteome</keyword>
<name>A0A0E0ATV2_9ORYZ</name>
<dbReference type="HOGENOM" id="CLU_096966_0_0_1"/>
<feature type="compositionally biased region" description="Pro residues" evidence="1">
    <location>
        <begin position="85"/>
        <end position="102"/>
    </location>
</feature>
<organism evidence="2">
    <name type="scientific">Oryza glumipatula</name>
    <dbReference type="NCBI Taxonomy" id="40148"/>
    <lineage>
        <taxon>Eukaryota</taxon>
        <taxon>Viridiplantae</taxon>
        <taxon>Streptophyta</taxon>
        <taxon>Embryophyta</taxon>
        <taxon>Tracheophyta</taxon>
        <taxon>Spermatophyta</taxon>
        <taxon>Magnoliopsida</taxon>
        <taxon>Liliopsida</taxon>
        <taxon>Poales</taxon>
        <taxon>Poaceae</taxon>
        <taxon>BOP clade</taxon>
        <taxon>Oryzoideae</taxon>
        <taxon>Oryzeae</taxon>
        <taxon>Oryzinae</taxon>
        <taxon>Oryza</taxon>
    </lineage>
</organism>
<evidence type="ECO:0000256" key="1">
    <source>
        <dbReference type="SAM" id="MobiDB-lite"/>
    </source>
</evidence>
<reference evidence="2" key="2">
    <citation type="submission" date="2018-05" db="EMBL/GenBank/DDBJ databases">
        <title>OgluRS3 (Oryza glumaepatula Reference Sequence Version 3).</title>
        <authorList>
            <person name="Zhang J."/>
            <person name="Kudrna D."/>
            <person name="Lee S."/>
            <person name="Talag J."/>
            <person name="Welchert J."/>
            <person name="Wing R.A."/>
        </authorList>
    </citation>
    <scope>NUCLEOTIDE SEQUENCE [LARGE SCALE GENOMIC DNA]</scope>
</reference>
<feature type="region of interest" description="Disordered" evidence="1">
    <location>
        <begin position="22"/>
        <end position="68"/>
    </location>
</feature>
<feature type="compositionally biased region" description="Basic residues" evidence="1">
    <location>
        <begin position="22"/>
        <end position="41"/>
    </location>
</feature>
<feature type="region of interest" description="Disordered" evidence="1">
    <location>
        <begin position="80"/>
        <end position="152"/>
    </location>
</feature>
<dbReference type="Proteomes" id="UP000026961">
    <property type="component" value="Chromosome 8"/>
</dbReference>
<evidence type="ECO:0000313" key="2">
    <source>
        <dbReference type="EnsemblPlants" id="OGLUM08G11090.1"/>
    </source>
</evidence>
<feature type="compositionally biased region" description="Basic and acidic residues" evidence="1">
    <location>
        <begin position="197"/>
        <end position="222"/>
    </location>
</feature>
<accession>A0A0E0ATV2</accession>